<dbReference type="OrthoDB" id="78449at2759"/>
<organism evidence="1 2">
    <name type="scientific">Saprolegnia diclina (strain VS20)</name>
    <dbReference type="NCBI Taxonomy" id="1156394"/>
    <lineage>
        <taxon>Eukaryota</taxon>
        <taxon>Sar</taxon>
        <taxon>Stramenopiles</taxon>
        <taxon>Oomycota</taxon>
        <taxon>Saprolegniomycetes</taxon>
        <taxon>Saprolegniales</taxon>
        <taxon>Saprolegniaceae</taxon>
        <taxon>Saprolegnia</taxon>
    </lineage>
</organism>
<reference evidence="1 2" key="1">
    <citation type="submission" date="2012-04" db="EMBL/GenBank/DDBJ databases">
        <title>The Genome Sequence of Saprolegnia declina VS20.</title>
        <authorList>
            <consortium name="The Broad Institute Genome Sequencing Platform"/>
            <person name="Russ C."/>
            <person name="Nusbaum C."/>
            <person name="Tyler B."/>
            <person name="van West P."/>
            <person name="Dieguez-Uribeondo J."/>
            <person name="de Bruijn I."/>
            <person name="Tripathy S."/>
            <person name="Jiang R."/>
            <person name="Young S.K."/>
            <person name="Zeng Q."/>
            <person name="Gargeya S."/>
            <person name="Fitzgerald M."/>
            <person name="Haas B."/>
            <person name="Abouelleil A."/>
            <person name="Alvarado L."/>
            <person name="Arachchi H.M."/>
            <person name="Berlin A."/>
            <person name="Chapman S.B."/>
            <person name="Goldberg J."/>
            <person name="Griggs A."/>
            <person name="Gujja S."/>
            <person name="Hansen M."/>
            <person name="Howarth C."/>
            <person name="Imamovic A."/>
            <person name="Larimer J."/>
            <person name="McCowen C."/>
            <person name="Montmayeur A."/>
            <person name="Murphy C."/>
            <person name="Neiman D."/>
            <person name="Pearson M."/>
            <person name="Priest M."/>
            <person name="Roberts A."/>
            <person name="Saif S."/>
            <person name="Shea T."/>
            <person name="Sisk P."/>
            <person name="Sykes S."/>
            <person name="Wortman J."/>
            <person name="Nusbaum C."/>
            <person name="Birren B."/>
        </authorList>
    </citation>
    <scope>NUCLEOTIDE SEQUENCE [LARGE SCALE GENOMIC DNA]</scope>
    <source>
        <strain evidence="1 2">VS20</strain>
    </source>
</reference>
<name>T0Q7T3_SAPDV</name>
<dbReference type="AlphaFoldDB" id="T0Q7T3"/>
<accession>T0Q7T3</accession>
<dbReference type="Proteomes" id="UP000030762">
    <property type="component" value="Unassembled WGS sequence"/>
</dbReference>
<keyword evidence="2" id="KW-1185">Reference proteome</keyword>
<sequence length="371" mass="40833">MERRGIDELEQDTAGAEDLSPDEITALLFPVAWQSYHRFAVAYSKLALRGWVKQPSPSCAAASLAGALNTLHEYGRDHPAAFSTRHVLDVYCHLFRDKINRQRAQLETLLAHSLASLEAAVEQSLAAEGLRLGGVGDAKVSKKSRRRHVAACVAHLASDETSVFRALTSAVVAVEDAAATPDDAGDDDAVATELSLGSDRWRPALDTYFHRLDGLAKLERDDKPSTAICGNHTLLEAANYIFSTSPPASASRLATLKGRHFMGKSLRGVQVECVASASDNNTGRLEVLWRALWAAFTDDNTVLLFHLTNHYALLFALREWVDETSGHVRQVLTARKGQRPTAWIDFDDVHRMLCGWGGYRILAFQRTTTRV</sequence>
<dbReference type="EMBL" id="JH767183">
    <property type="protein sequence ID" value="EQC29510.1"/>
    <property type="molecule type" value="Genomic_DNA"/>
</dbReference>
<dbReference type="GeneID" id="19953486"/>
<dbReference type="VEuPathDB" id="FungiDB:SDRG_12759"/>
<protein>
    <submittedName>
        <fullName evidence="1">Uncharacterized protein</fullName>
    </submittedName>
</protein>
<dbReference type="InParanoid" id="T0Q7T3"/>
<dbReference type="RefSeq" id="XP_008617062.1">
    <property type="nucleotide sequence ID" value="XM_008618840.1"/>
</dbReference>
<proteinExistence type="predicted"/>
<evidence type="ECO:0000313" key="1">
    <source>
        <dbReference type="EMBL" id="EQC29510.1"/>
    </source>
</evidence>
<gene>
    <name evidence="1" type="ORF">SDRG_12759</name>
</gene>
<dbReference type="eggNOG" id="ENOG502S5S6">
    <property type="taxonomic scope" value="Eukaryota"/>
</dbReference>
<evidence type="ECO:0000313" key="2">
    <source>
        <dbReference type="Proteomes" id="UP000030762"/>
    </source>
</evidence>